<keyword evidence="4" id="KW-1185">Reference proteome</keyword>
<feature type="compositionally biased region" description="Low complexity" evidence="1">
    <location>
        <begin position="118"/>
        <end position="136"/>
    </location>
</feature>
<feature type="transmembrane region" description="Helical" evidence="2">
    <location>
        <begin position="382"/>
        <end position="402"/>
    </location>
</feature>
<keyword evidence="2" id="KW-1133">Transmembrane helix</keyword>
<reference evidence="5" key="1">
    <citation type="submission" date="2017-02" db="UniProtKB">
        <authorList>
            <consortium name="WormBaseParasite"/>
        </authorList>
    </citation>
    <scope>IDENTIFICATION</scope>
</reference>
<protein>
    <submittedName>
        <fullName evidence="5">SUN domain-containing protein</fullName>
    </submittedName>
</protein>
<evidence type="ECO:0000313" key="5">
    <source>
        <dbReference type="WBParaSite" id="SPAL_0000453600.1"/>
    </source>
</evidence>
<dbReference type="WBParaSite" id="SPAL_0000453600.1">
    <property type="protein sequence ID" value="SPAL_0000453600.1"/>
    <property type="gene ID" value="SPAL_0000453600"/>
</dbReference>
<evidence type="ECO:0000313" key="4">
    <source>
        <dbReference type="Proteomes" id="UP000046392"/>
    </source>
</evidence>
<dbReference type="Proteomes" id="UP000046392">
    <property type="component" value="Unplaced"/>
</dbReference>
<dbReference type="STRING" id="174720.A0A0N5BEW7"/>
<keyword evidence="2" id="KW-0812">Transmembrane</keyword>
<name>A0A0N5BEW7_STREA</name>
<proteinExistence type="predicted"/>
<organism evidence="4 5">
    <name type="scientific">Strongyloides papillosus</name>
    <name type="common">Intestinal threadworm</name>
    <dbReference type="NCBI Taxonomy" id="174720"/>
    <lineage>
        <taxon>Eukaryota</taxon>
        <taxon>Metazoa</taxon>
        <taxon>Ecdysozoa</taxon>
        <taxon>Nematoda</taxon>
        <taxon>Chromadorea</taxon>
        <taxon>Rhabditida</taxon>
        <taxon>Tylenchina</taxon>
        <taxon>Panagrolaimomorpha</taxon>
        <taxon>Strongyloidoidea</taxon>
        <taxon>Strongyloididae</taxon>
        <taxon>Strongyloides</taxon>
    </lineage>
</organism>
<evidence type="ECO:0000256" key="3">
    <source>
        <dbReference type="SAM" id="SignalP"/>
    </source>
</evidence>
<dbReference type="AlphaFoldDB" id="A0A0N5BEW7"/>
<accession>A0A0N5BEW7</accession>
<keyword evidence="3" id="KW-0732">Signal</keyword>
<keyword evidence="2" id="KW-0472">Membrane</keyword>
<evidence type="ECO:0000256" key="2">
    <source>
        <dbReference type="SAM" id="Phobius"/>
    </source>
</evidence>
<feature type="chain" id="PRO_5005894169" evidence="3">
    <location>
        <begin position="28"/>
        <end position="403"/>
    </location>
</feature>
<feature type="region of interest" description="Disordered" evidence="1">
    <location>
        <begin position="51"/>
        <end position="84"/>
    </location>
</feature>
<feature type="region of interest" description="Disordered" evidence="1">
    <location>
        <begin position="113"/>
        <end position="148"/>
    </location>
</feature>
<evidence type="ECO:0000256" key="1">
    <source>
        <dbReference type="SAM" id="MobiDB-lite"/>
    </source>
</evidence>
<feature type="signal peptide" evidence="3">
    <location>
        <begin position="1"/>
        <end position="27"/>
    </location>
</feature>
<sequence>MHTSFKKSVVFLCLIFFYAICLQVNYARNPGINSGKDAKVINGALFGDNGNISSKNAGNNKGIRVKRNASGTAGSGGTQGESVTNSSLALNSTETATGATPGHLSVMVTDVANSPPETSTSTTTTTTTTSTTTTTTKPEVKNTTFGDLSKDDETFAYDKLENGIWEIENTQKLVIKCPSKKASNTDKPEKIKLMAKNILGPKWDALREVVNSDSKKDNLEFELEINNNATGEFDKEYFKFIGDYKCEYFYDSESTPQFTTPVIKVRLGNVNFKVNVDVELKKNTKIACPNLDSVGMTEKSQIYFYNAYNNENEDGNNIQYVAFPKNAVRNYQNSTVLIKKFQRKNLGYYDCLYINSEKREVKIIYNVYSSKYNKIKVDVTHFYVISAFTLLSTIIIFVPLFFR</sequence>